<organism evidence="1 2">
    <name type="scientific">Pelagomonas calceolata</name>
    <dbReference type="NCBI Taxonomy" id="35677"/>
    <lineage>
        <taxon>Eukaryota</taxon>
        <taxon>Sar</taxon>
        <taxon>Stramenopiles</taxon>
        <taxon>Ochrophyta</taxon>
        <taxon>Pelagophyceae</taxon>
        <taxon>Pelagomonadales</taxon>
        <taxon>Pelagomonadaceae</taxon>
        <taxon>Pelagomonas</taxon>
    </lineage>
</organism>
<evidence type="ECO:0000313" key="1">
    <source>
        <dbReference type="EMBL" id="CAH0365146.1"/>
    </source>
</evidence>
<dbReference type="AlphaFoldDB" id="A0A8J2SCI5"/>
<dbReference type="EMBL" id="CAKKNE010000001">
    <property type="protein sequence ID" value="CAH0365146.1"/>
    <property type="molecule type" value="Genomic_DNA"/>
</dbReference>
<reference evidence="1" key="1">
    <citation type="submission" date="2021-11" db="EMBL/GenBank/DDBJ databases">
        <authorList>
            <consortium name="Genoscope - CEA"/>
            <person name="William W."/>
        </authorList>
    </citation>
    <scope>NUCLEOTIDE SEQUENCE</scope>
</reference>
<proteinExistence type="predicted"/>
<keyword evidence="2" id="KW-1185">Reference proteome</keyword>
<dbReference type="Proteomes" id="UP000789595">
    <property type="component" value="Unassembled WGS sequence"/>
</dbReference>
<evidence type="ECO:0000313" key="2">
    <source>
        <dbReference type="Proteomes" id="UP000789595"/>
    </source>
</evidence>
<comment type="caution">
    <text evidence="1">The sequence shown here is derived from an EMBL/GenBank/DDBJ whole genome shotgun (WGS) entry which is preliminary data.</text>
</comment>
<protein>
    <submittedName>
        <fullName evidence="1">Uncharacterized protein</fullName>
    </submittedName>
</protein>
<accession>A0A8J2SCI5</accession>
<gene>
    <name evidence="1" type="ORF">PECAL_1P15640</name>
</gene>
<sequence length="520" mass="57685">MASSDDAKLPCDKRTLQGDLLEVLRRSGFHDAAATLEDLRAQEHLERRKLGDGKKFALAWAQIVAAVVRDGSLFGERAREDQLARLKGACHLPSRSSVGGNHAGSQLRIDANGRTGQRGHTGNFWTTAPDMARPEVREHLEHALDKAAAAAVCKFACKGCSPPSLCVTTAKCEEILRPLLDRDPELRHMLNAKKFPMRLRILADITRLRVTWPEDYTKTTLRPIPKNSHFRRGADAICAGPTPDAELDFVVVRGKLNSEFRPFAKPSVDLARILAAIASETADEVDEFSGSKQAQSKARSRVYKRAWHSGYRAPPHLDRKTSVRNLFYEPAAPSARRARLNEELRCTLEKIYQEARPYLYAQLLPHEMAKLAFNMQDWLGEGRTEAPSVPLLAAVWLDLGAILAHVDDDPGLAFMVACAWGSNDETVRPPRKRARAQSRAHGQNVRGSGFYFPASGPEGIYVSLRQGDILLFNPSAPHCATEPWYESDDPGWFRVRSLVSCYLNRDMIGAARAAQKIAPG</sequence>
<name>A0A8J2SCI5_9STRA</name>